<dbReference type="InterPro" id="IPR002586">
    <property type="entry name" value="CobQ/CobB/MinD/ParA_Nub-bd_dom"/>
</dbReference>
<evidence type="ECO:0000256" key="7">
    <source>
        <dbReference type="ARBA" id="ARBA00022842"/>
    </source>
</evidence>
<keyword evidence="3" id="KW-0169">Cobalamin biosynthesis</keyword>
<dbReference type="Gene3D" id="3.40.50.880">
    <property type="match status" value="1"/>
</dbReference>
<dbReference type="PROSITE" id="PS51274">
    <property type="entry name" value="GATASE_COBBQ"/>
    <property type="match status" value="1"/>
</dbReference>
<protein>
    <submittedName>
        <fullName evidence="12">CobB/CobQ domain protein glutamine amidotransferase</fullName>
    </submittedName>
</protein>
<dbReference type="Gene3D" id="3.40.50.300">
    <property type="entry name" value="P-loop containing nucleotide triphosphate hydrolases"/>
    <property type="match status" value="1"/>
</dbReference>
<dbReference type="EMBL" id="FMJC01000002">
    <property type="protein sequence ID" value="SCM72756.1"/>
    <property type="molecule type" value="Genomic_DNA"/>
</dbReference>
<dbReference type="GO" id="GO:0009236">
    <property type="term" value="P:cobalamin biosynthetic process"/>
    <property type="evidence" value="ECO:0007669"/>
    <property type="project" value="UniProtKB-KW"/>
</dbReference>
<keyword evidence="6" id="KW-0067">ATP-binding</keyword>
<dbReference type="InterPro" id="IPR004484">
    <property type="entry name" value="CbiA/CobB_synth"/>
</dbReference>
<evidence type="ECO:0000256" key="3">
    <source>
        <dbReference type="ARBA" id="ARBA00022573"/>
    </source>
</evidence>
<dbReference type="InterPro" id="IPR011698">
    <property type="entry name" value="GATase_3"/>
</dbReference>
<sequence length="662" mass="70248">MRASVMHNAPQRIPGIVIGGTGSNTGKTTVTLALLCALASRGLAVRAAKTGPDYIDAAFHAAITGQPAANLDAWMCRQAPATPDEKPFAGGKGLPKGLQTVFERMAASPSGTGRAPDLLLVEGAMGLYDGGHAGAGSTAHLAALLDLPILLVCSAAGLGQSIAALVEGYLRHKPQWLNAKSTPPRFLGIVCTHIGSQRHAEIIADALKPLEKSDNVPLLALLPRKGAPELQSRHLGLVEVREALPALDRDALTHWLEENCRLDALLKLAGVVSVPSRGAASGSPEKTDTNNACQRGDTCEGKRVGRRENKCEDKSGDEPEGMCGARTAGIAKRGLRLRATGGVAALSKNLADRGTPATVSRTISAPPAAMPESALATRFFPPSQPGTTTIRNSAIQADNQEPQQDAANLFAPGLATVASTKARSTRGAPRPLIGMAWDAAFSFCYADLPALLTELGADVVPFSPLRDAAPPQGCTGLYFPGGYPELHAEELGANLPMLRRLRALAQQNLPIYGECGGYIYLMRSLRMEDQPELREYAMAGLLPLRCVLGKTRAALGYRAALALPGWPERAARLTTSFAGQPDSRPGSNPLWVRGHEFHYAREDDGPLPPRCAPLWQLHDSKGVLLRQEGCRCGSVAGTWLHCYPEGARTFWRAWLKTATPLP</sequence>
<feature type="region of interest" description="Disordered" evidence="9">
    <location>
        <begin position="275"/>
        <end position="299"/>
    </location>
</feature>
<evidence type="ECO:0000256" key="1">
    <source>
        <dbReference type="ARBA" id="ARBA00001946"/>
    </source>
</evidence>
<dbReference type="Pfam" id="PF07685">
    <property type="entry name" value="GATase_3"/>
    <property type="match status" value="1"/>
</dbReference>
<evidence type="ECO:0000259" key="11">
    <source>
        <dbReference type="Pfam" id="PF07685"/>
    </source>
</evidence>
<evidence type="ECO:0000256" key="4">
    <source>
        <dbReference type="ARBA" id="ARBA00022598"/>
    </source>
</evidence>
<evidence type="ECO:0000256" key="5">
    <source>
        <dbReference type="ARBA" id="ARBA00022741"/>
    </source>
</evidence>
<evidence type="ECO:0000256" key="2">
    <source>
        <dbReference type="ARBA" id="ARBA00004953"/>
    </source>
</evidence>
<dbReference type="SUPFAM" id="SSF52317">
    <property type="entry name" value="Class I glutamine amidotransferase-like"/>
    <property type="match status" value="1"/>
</dbReference>
<dbReference type="GO" id="GO:0042242">
    <property type="term" value="F:cobyrinic acid a,c-diamide synthase activity"/>
    <property type="evidence" value="ECO:0007669"/>
    <property type="project" value="InterPro"/>
</dbReference>
<keyword evidence="5" id="KW-0547">Nucleotide-binding</keyword>
<keyword evidence="4" id="KW-0436">Ligase</keyword>
<dbReference type="PANTHER" id="PTHR43873:SF1">
    <property type="entry name" value="COBYRINATE A,C-DIAMIDE SYNTHASE"/>
    <property type="match status" value="1"/>
</dbReference>
<feature type="domain" description="CobB/CobQ-like glutamine amidotransferase" evidence="11">
    <location>
        <begin position="433"/>
        <end position="643"/>
    </location>
</feature>
<dbReference type="InterPro" id="IPR027417">
    <property type="entry name" value="P-loop_NTPase"/>
</dbReference>
<comment type="cofactor">
    <cofactor evidence="1">
        <name>Mg(2+)</name>
        <dbReference type="ChEBI" id="CHEBI:18420"/>
    </cofactor>
</comment>
<gene>
    <name evidence="12" type="ORF">KL86DES1_20819</name>
</gene>
<evidence type="ECO:0000313" key="12">
    <source>
        <dbReference type="EMBL" id="SCM72756.1"/>
    </source>
</evidence>
<reference evidence="12" key="1">
    <citation type="submission" date="2016-08" db="EMBL/GenBank/DDBJ databases">
        <authorList>
            <person name="Seilhamer J.J."/>
        </authorList>
    </citation>
    <scope>NUCLEOTIDE SEQUENCE</scope>
    <source>
        <strain evidence="12">86-1</strain>
    </source>
</reference>
<evidence type="ECO:0000256" key="9">
    <source>
        <dbReference type="SAM" id="MobiDB-lite"/>
    </source>
</evidence>
<feature type="domain" description="CobQ/CobB/MinD/ParA nucleotide binding" evidence="10">
    <location>
        <begin position="16"/>
        <end position="234"/>
    </location>
</feature>
<dbReference type="GO" id="GO:0016740">
    <property type="term" value="F:transferase activity"/>
    <property type="evidence" value="ECO:0007669"/>
    <property type="project" value="UniProtKB-KW"/>
</dbReference>
<keyword evidence="12" id="KW-0808">Transferase</keyword>
<name>A0A212L5F7_9BACT</name>
<proteinExistence type="predicted"/>
<organism evidence="12">
    <name type="scientific">uncultured Desulfovibrio sp</name>
    <dbReference type="NCBI Taxonomy" id="167968"/>
    <lineage>
        <taxon>Bacteria</taxon>
        <taxon>Pseudomonadati</taxon>
        <taxon>Thermodesulfobacteriota</taxon>
        <taxon>Desulfovibrionia</taxon>
        <taxon>Desulfovibrionales</taxon>
        <taxon>Desulfovibrionaceae</taxon>
        <taxon>Desulfovibrio</taxon>
        <taxon>environmental samples</taxon>
    </lineage>
</organism>
<dbReference type="AlphaFoldDB" id="A0A212L5F7"/>
<dbReference type="InterPro" id="IPR029062">
    <property type="entry name" value="Class_I_gatase-like"/>
</dbReference>
<dbReference type="SUPFAM" id="SSF52540">
    <property type="entry name" value="P-loop containing nucleoside triphosphate hydrolases"/>
    <property type="match status" value="1"/>
</dbReference>
<keyword evidence="7" id="KW-0460">Magnesium</keyword>
<evidence type="ECO:0000259" key="10">
    <source>
        <dbReference type="Pfam" id="PF01656"/>
    </source>
</evidence>
<accession>A0A212L5F7</accession>
<dbReference type="GO" id="GO:0005524">
    <property type="term" value="F:ATP binding"/>
    <property type="evidence" value="ECO:0007669"/>
    <property type="project" value="UniProtKB-KW"/>
</dbReference>
<evidence type="ECO:0000256" key="8">
    <source>
        <dbReference type="ARBA" id="ARBA00022962"/>
    </source>
</evidence>
<evidence type="ECO:0000256" key="6">
    <source>
        <dbReference type="ARBA" id="ARBA00022840"/>
    </source>
</evidence>
<dbReference type="Pfam" id="PF01656">
    <property type="entry name" value="CbiA"/>
    <property type="match status" value="1"/>
</dbReference>
<keyword evidence="8 12" id="KW-0315">Glutamine amidotransferase</keyword>
<dbReference type="PANTHER" id="PTHR43873">
    <property type="entry name" value="COBYRINATE A,C-DIAMIDE SYNTHASE"/>
    <property type="match status" value="1"/>
</dbReference>
<comment type="pathway">
    <text evidence="2">Cofactor biosynthesis; adenosylcobalamin biosynthesis.</text>
</comment>